<dbReference type="GO" id="GO:0016491">
    <property type="term" value="F:oxidoreductase activity"/>
    <property type="evidence" value="ECO:0007669"/>
    <property type="project" value="TreeGrafter"/>
</dbReference>
<dbReference type="GO" id="GO:0005737">
    <property type="term" value="C:cytoplasm"/>
    <property type="evidence" value="ECO:0007669"/>
    <property type="project" value="TreeGrafter"/>
</dbReference>
<dbReference type="EMBL" id="PXNP01000013">
    <property type="protein sequence ID" value="PSF12309.1"/>
    <property type="molecule type" value="Genomic_DNA"/>
</dbReference>
<protein>
    <submittedName>
        <fullName evidence="1">Short-chain dehydrogenase</fullName>
    </submittedName>
</protein>
<sequence>MTTLIAGVSGAIGSALAEQCLAQGEQAESVIGLCRNPEKIPDVLTQNDRFHALAWDAEDPEQLNVSALKQRLEDTGPVTTVIYAAGLLHDGEMFPEKRLEDLDRLSMSRAYTVNCLGFGLLIQALAPMLRGKQFKRLVAISAKVGSIEGNHLGGWYAYRCSKAALNMLVKNLSVELPRRFAPIACIALHPGTTFSALSEPFQQSLGRLNVHQPEQTADNLYRVIEGLSEKDNGRFFHWDGSALPW</sequence>
<dbReference type="Gene3D" id="3.40.50.720">
    <property type="entry name" value="NAD(P)-binding Rossmann-like Domain"/>
    <property type="match status" value="1"/>
</dbReference>
<dbReference type="Pfam" id="PF00106">
    <property type="entry name" value="adh_short"/>
    <property type="match status" value="1"/>
</dbReference>
<proteinExistence type="predicted"/>
<dbReference type="PRINTS" id="PR00081">
    <property type="entry name" value="GDHRDH"/>
</dbReference>
<dbReference type="RefSeq" id="WP_106761267.1">
    <property type="nucleotide sequence ID" value="NZ_PXNP01000013.1"/>
</dbReference>
<gene>
    <name evidence="1" type="ORF">C7H09_03635</name>
</gene>
<dbReference type="Proteomes" id="UP000239866">
    <property type="component" value="Unassembled WGS sequence"/>
</dbReference>
<dbReference type="InterPro" id="IPR002347">
    <property type="entry name" value="SDR_fam"/>
</dbReference>
<name>A0A2T1KQ84_9GAMM</name>
<accession>A0A2T1KQ84</accession>
<keyword evidence="2" id="KW-1185">Reference proteome</keyword>
<dbReference type="OrthoDB" id="9785826at2"/>
<dbReference type="AlphaFoldDB" id="A0A2T1KQ84"/>
<dbReference type="PANTHER" id="PTHR43544">
    <property type="entry name" value="SHORT-CHAIN DEHYDROGENASE/REDUCTASE"/>
    <property type="match status" value="1"/>
</dbReference>
<evidence type="ECO:0000313" key="1">
    <source>
        <dbReference type="EMBL" id="PSF12309.1"/>
    </source>
</evidence>
<dbReference type="InterPro" id="IPR036291">
    <property type="entry name" value="NAD(P)-bd_dom_sf"/>
</dbReference>
<dbReference type="PANTHER" id="PTHR43544:SF12">
    <property type="entry name" value="NAD(P)-BINDING ROSSMANN-FOLD SUPERFAMILY PROTEIN"/>
    <property type="match status" value="1"/>
</dbReference>
<reference evidence="1 2" key="1">
    <citation type="submission" date="2018-03" db="EMBL/GenBank/DDBJ databases">
        <title>Marinobacter brunus sp. nov., a marine bacterium of Gamma-proteobacteria isolated from the surface seawater of the South China Sea.</title>
        <authorList>
            <person name="Cheng H."/>
            <person name="Wu Y.-H."/>
            <person name="Xamxidin M."/>
            <person name="Xu X.-W."/>
        </authorList>
    </citation>
    <scope>NUCLEOTIDE SEQUENCE [LARGE SCALE GENOMIC DNA]</scope>
    <source>
        <strain evidence="1 2">NH169-3</strain>
    </source>
</reference>
<comment type="caution">
    <text evidence="1">The sequence shown here is derived from an EMBL/GenBank/DDBJ whole genome shotgun (WGS) entry which is preliminary data.</text>
</comment>
<organism evidence="1 2">
    <name type="scientific">Marinobacter fuscus</name>
    <dbReference type="NCBI Taxonomy" id="2109942"/>
    <lineage>
        <taxon>Bacteria</taxon>
        <taxon>Pseudomonadati</taxon>
        <taxon>Pseudomonadota</taxon>
        <taxon>Gammaproteobacteria</taxon>
        <taxon>Pseudomonadales</taxon>
        <taxon>Marinobacteraceae</taxon>
        <taxon>Marinobacter</taxon>
    </lineage>
</organism>
<dbReference type="SUPFAM" id="SSF51735">
    <property type="entry name" value="NAD(P)-binding Rossmann-fold domains"/>
    <property type="match status" value="1"/>
</dbReference>
<dbReference type="CDD" id="cd05325">
    <property type="entry name" value="carb_red_sniffer_like_SDR_c"/>
    <property type="match status" value="1"/>
</dbReference>
<evidence type="ECO:0000313" key="2">
    <source>
        <dbReference type="Proteomes" id="UP000239866"/>
    </source>
</evidence>
<dbReference type="InterPro" id="IPR051468">
    <property type="entry name" value="Fungal_SecMetab_SDRs"/>
</dbReference>